<reference evidence="6 7" key="1">
    <citation type="submission" date="2016-10" db="EMBL/GenBank/DDBJ databases">
        <authorList>
            <person name="de Groot N.N."/>
        </authorList>
    </citation>
    <scope>NUCLEOTIDE SEQUENCE [LARGE SCALE GENOMIC DNA]</scope>
    <source>
        <strain evidence="6 7">Nm110</strain>
    </source>
</reference>
<evidence type="ECO:0000256" key="5">
    <source>
        <dbReference type="ARBA" id="ARBA00031841"/>
    </source>
</evidence>
<evidence type="ECO:0000313" key="6">
    <source>
        <dbReference type="EMBL" id="SDW22140.1"/>
    </source>
</evidence>
<sequence length="174" mass="19813">MMHKRFIIDSLNFVRNSEVHHGKILPAELERLGEYLSDRSGEIIYSISGIFDEKDRPTLKIMITGMISLCCQRCLGKLEHILNIETSLLLARNQDEFSYYDEDISVDAILASPDMDALTLIEDEIILSLPISPRHEEDQCSFSRNIANTSEITKGVKEYPSVTLKSLKNKHTKV</sequence>
<accession>A0A1H2RSK9</accession>
<evidence type="ECO:0000256" key="3">
    <source>
        <dbReference type="ARBA" id="ARBA00015716"/>
    </source>
</evidence>
<name>A0A1H2RSK9_9PROT</name>
<evidence type="ECO:0000256" key="4">
    <source>
        <dbReference type="ARBA" id="ARBA00022517"/>
    </source>
</evidence>
<dbReference type="PANTHER" id="PTHR38099:SF1">
    <property type="entry name" value="LARGE RIBOSOMAL RNA SUBUNIT ACCUMULATION PROTEIN YCED"/>
    <property type="match status" value="1"/>
</dbReference>
<dbReference type="RefSeq" id="WP_139297483.1">
    <property type="nucleotide sequence ID" value="NZ_FNNH01000005.1"/>
</dbReference>
<comment type="function">
    <text evidence="1">Plays a role in synthesis, processing and/or stability of 23S rRNA.</text>
</comment>
<dbReference type="Pfam" id="PF02620">
    <property type="entry name" value="YceD"/>
    <property type="match status" value="1"/>
</dbReference>
<protein>
    <recommendedName>
        <fullName evidence="3">Large ribosomal RNA subunit accumulation protein YceD</fullName>
    </recommendedName>
    <alternativeName>
        <fullName evidence="5">23S rRNA accumulation protein YceD</fullName>
    </alternativeName>
</protein>
<dbReference type="EMBL" id="FNNH01000005">
    <property type="protein sequence ID" value="SDW22140.1"/>
    <property type="molecule type" value="Genomic_DNA"/>
</dbReference>
<dbReference type="AlphaFoldDB" id="A0A1H2RSK9"/>
<keyword evidence="4" id="KW-0690">Ribosome biogenesis</keyword>
<dbReference type="Proteomes" id="UP000183454">
    <property type="component" value="Unassembled WGS sequence"/>
</dbReference>
<dbReference type="InterPro" id="IPR003772">
    <property type="entry name" value="YceD"/>
</dbReference>
<dbReference type="GO" id="GO:0042254">
    <property type="term" value="P:ribosome biogenesis"/>
    <property type="evidence" value="ECO:0007669"/>
    <property type="project" value="UniProtKB-KW"/>
</dbReference>
<evidence type="ECO:0000256" key="1">
    <source>
        <dbReference type="ARBA" id="ARBA00002868"/>
    </source>
</evidence>
<evidence type="ECO:0000256" key="2">
    <source>
        <dbReference type="ARBA" id="ARBA00010740"/>
    </source>
</evidence>
<comment type="similarity">
    <text evidence="2">Belongs to the DUF177 domain family.</text>
</comment>
<dbReference type="PANTHER" id="PTHR38099">
    <property type="entry name" value="LARGE RIBOSOMAL RNA SUBUNIT ACCUMULATION PROTEIN YCED"/>
    <property type="match status" value="1"/>
</dbReference>
<proteinExistence type="inferred from homology"/>
<dbReference type="InterPro" id="IPR039255">
    <property type="entry name" value="YceD_bac"/>
</dbReference>
<evidence type="ECO:0000313" key="7">
    <source>
        <dbReference type="Proteomes" id="UP000183454"/>
    </source>
</evidence>
<gene>
    <name evidence="6" type="ORF">SAMN05421882_100572</name>
</gene>
<dbReference type="GO" id="GO:0005829">
    <property type="term" value="C:cytosol"/>
    <property type="evidence" value="ECO:0007669"/>
    <property type="project" value="TreeGrafter"/>
</dbReference>
<organism evidence="6 7">
    <name type="scientific">Nitrosomonas communis</name>
    <dbReference type="NCBI Taxonomy" id="44574"/>
    <lineage>
        <taxon>Bacteria</taxon>
        <taxon>Pseudomonadati</taxon>
        <taxon>Pseudomonadota</taxon>
        <taxon>Betaproteobacteria</taxon>
        <taxon>Nitrosomonadales</taxon>
        <taxon>Nitrosomonadaceae</taxon>
        <taxon>Nitrosomonas</taxon>
    </lineage>
</organism>